<keyword evidence="1" id="KW-0812">Transmembrane</keyword>
<accession>A0A0D0C7Q3</accession>
<keyword evidence="3" id="KW-1185">Reference proteome</keyword>
<protein>
    <submittedName>
        <fullName evidence="2">Uncharacterized protein</fullName>
    </submittedName>
</protein>
<evidence type="ECO:0000313" key="3">
    <source>
        <dbReference type="Proteomes" id="UP000053593"/>
    </source>
</evidence>
<gene>
    <name evidence="2" type="ORF">GYMLUDRAFT_162068</name>
</gene>
<dbReference type="EMBL" id="KN834762">
    <property type="protein sequence ID" value="KIK64246.1"/>
    <property type="molecule type" value="Genomic_DNA"/>
</dbReference>
<dbReference type="HOGENOM" id="CLU_2184254_0_0_1"/>
<feature type="transmembrane region" description="Helical" evidence="1">
    <location>
        <begin position="12"/>
        <end position="30"/>
    </location>
</feature>
<organism evidence="2 3">
    <name type="scientific">Collybiopsis luxurians FD-317 M1</name>
    <dbReference type="NCBI Taxonomy" id="944289"/>
    <lineage>
        <taxon>Eukaryota</taxon>
        <taxon>Fungi</taxon>
        <taxon>Dikarya</taxon>
        <taxon>Basidiomycota</taxon>
        <taxon>Agaricomycotina</taxon>
        <taxon>Agaricomycetes</taxon>
        <taxon>Agaricomycetidae</taxon>
        <taxon>Agaricales</taxon>
        <taxon>Marasmiineae</taxon>
        <taxon>Omphalotaceae</taxon>
        <taxon>Collybiopsis</taxon>
        <taxon>Collybiopsis luxurians</taxon>
    </lineage>
</organism>
<dbReference type="Proteomes" id="UP000053593">
    <property type="component" value="Unassembled WGS sequence"/>
</dbReference>
<name>A0A0D0C7Q3_9AGAR</name>
<evidence type="ECO:0000313" key="2">
    <source>
        <dbReference type="EMBL" id="KIK64246.1"/>
    </source>
</evidence>
<evidence type="ECO:0000256" key="1">
    <source>
        <dbReference type="SAM" id="Phobius"/>
    </source>
</evidence>
<keyword evidence="1" id="KW-1133">Transmembrane helix</keyword>
<proteinExistence type="predicted"/>
<dbReference type="AlphaFoldDB" id="A0A0D0C7Q3"/>
<dbReference type="OrthoDB" id="422086at2759"/>
<feature type="transmembrane region" description="Helical" evidence="1">
    <location>
        <begin position="51"/>
        <end position="75"/>
    </location>
</feature>
<sequence>MYFLGFNLTPHILEGLISVTTLGLLIYTYHEHIAVAGVAKCKGGKIKALPVSFFACIVTPVHFVAMFITPVAYLLGTSFNGLDEPTWLAQYNLPKEWDMCLGEDGKLMV</sequence>
<keyword evidence="1" id="KW-0472">Membrane</keyword>
<reference evidence="2 3" key="1">
    <citation type="submission" date="2014-04" db="EMBL/GenBank/DDBJ databases">
        <title>Evolutionary Origins and Diversification of the Mycorrhizal Mutualists.</title>
        <authorList>
            <consortium name="DOE Joint Genome Institute"/>
            <consortium name="Mycorrhizal Genomics Consortium"/>
            <person name="Kohler A."/>
            <person name="Kuo A."/>
            <person name="Nagy L.G."/>
            <person name="Floudas D."/>
            <person name="Copeland A."/>
            <person name="Barry K.W."/>
            <person name="Cichocki N."/>
            <person name="Veneault-Fourrey C."/>
            <person name="LaButti K."/>
            <person name="Lindquist E.A."/>
            <person name="Lipzen A."/>
            <person name="Lundell T."/>
            <person name="Morin E."/>
            <person name="Murat C."/>
            <person name="Riley R."/>
            <person name="Ohm R."/>
            <person name="Sun H."/>
            <person name="Tunlid A."/>
            <person name="Henrissat B."/>
            <person name="Grigoriev I.V."/>
            <person name="Hibbett D.S."/>
            <person name="Martin F."/>
        </authorList>
    </citation>
    <scope>NUCLEOTIDE SEQUENCE [LARGE SCALE GENOMIC DNA]</scope>
    <source>
        <strain evidence="2 3">FD-317 M1</strain>
    </source>
</reference>